<dbReference type="Proteomes" id="UP000220797">
    <property type="component" value="Unassembled WGS sequence"/>
</dbReference>
<gene>
    <name evidence="2" type="ORF">PGAL8A_00272700</name>
</gene>
<sequence length="131" mass="15191">MRHLLNILNKTLANNSSNNSNVSAYNILDSKINRVILALILSINIFFMFYTIIHIYRLRRRAVHDNLMLEVESVDSGYEDIEDEDIDEEIDEGARIVDVDDSVERIVNERVTLNVHGQINSEEDEVVVRIY</sequence>
<dbReference type="VEuPathDB" id="PlasmoDB:PGAL8A_00272700"/>
<organism evidence="2 3">
    <name type="scientific">Plasmodium gallinaceum</name>
    <dbReference type="NCBI Taxonomy" id="5849"/>
    <lineage>
        <taxon>Eukaryota</taxon>
        <taxon>Sar</taxon>
        <taxon>Alveolata</taxon>
        <taxon>Apicomplexa</taxon>
        <taxon>Aconoidasida</taxon>
        <taxon>Haemosporida</taxon>
        <taxon>Plasmodiidae</taxon>
        <taxon>Plasmodium</taxon>
        <taxon>Plasmodium (Haemamoeba)</taxon>
    </lineage>
</organism>
<proteinExistence type="predicted"/>
<dbReference type="AlphaFoldDB" id="A0A1J1GWY0"/>
<name>A0A1J1GWY0_PLAGA</name>
<evidence type="ECO:0000313" key="2">
    <source>
        <dbReference type="EMBL" id="CRG95527.1"/>
    </source>
</evidence>
<evidence type="ECO:0000313" key="3">
    <source>
        <dbReference type="Proteomes" id="UP000220797"/>
    </source>
</evidence>
<keyword evidence="1" id="KW-0472">Membrane</keyword>
<reference evidence="2" key="1">
    <citation type="submission" date="2015-04" db="EMBL/GenBank/DDBJ databases">
        <authorList>
            <consortium name="Pathogen Informatics"/>
        </authorList>
    </citation>
    <scope>NUCLEOTIDE SEQUENCE [LARGE SCALE GENOMIC DNA]</scope>
    <source>
        <strain evidence="2">8A</strain>
    </source>
</reference>
<dbReference type="RefSeq" id="XP_028528336.1">
    <property type="nucleotide sequence ID" value="XM_028671711.1"/>
</dbReference>
<accession>A0A1J1GWY0</accession>
<comment type="caution">
    <text evidence="2">The sequence shown here is derived from an EMBL/GenBank/DDBJ whole genome shotgun (WGS) entry which is preliminary data.</text>
</comment>
<dbReference type="EMBL" id="CVMV01000043">
    <property type="protein sequence ID" value="CRG95527.1"/>
    <property type="molecule type" value="Genomic_DNA"/>
</dbReference>
<protein>
    <submittedName>
        <fullName evidence="2">Uncharacterized protein</fullName>
    </submittedName>
</protein>
<dbReference type="GeneID" id="39731259"/>
<feature type="transmembrane region" description="Helical" evidence="1">
    <location>
        <begin position="35"/>
        <end position="56"/>
    </location>
</feature>
<keyword evidence="3" id="KW-1185">Reference proteome</keyword>
<keyword evidence="1" id="KW-1133">Transmembrane helix</keyword>
<evidence type="ECO:0000256" key="1">
    <source>
        <dbReference type="SAM" id="Phobius"/>
    </source>
</evidence>
<keyword evidence="1" id="KW-0812">Transmembrane</keyword>